<name>A0ACD5X0E0_AVESA</name>
<dbReference type="EnsemblPlants" id="AVESA.00010b.r2.4CG1297080.1">
    <property type="protein sequence ID" value="AVESA.00010b.r2.4CG1297080.1.CDS"/>
    <property type="gene ID" value="AVESA.00010b.r2.4CG1297080"/>
</dbReference>
<proteinExistence type="predicted"/>
<evidence type="ECO:0000313" key="1">
    <source>
        <dbReference type="EnsemblPlants" id="AVESA.00010b.r2.4CG1297080.1.CDS"/>
    </source>
</evidence>
<sequence>MGRPSDRAAAALRKKAEAALKLEHDGHHEEAIARVDDLAARHEGSALVLHLAGLVHDANASRLCSVDNEAAKQHICTALGYLTKAKQLAPNCIGISDLLARVLFMAVKDGEAEKEAREAFNIASPVDPADNNVMYNVRGRHSTRDQRVLSCRKSALETISAIERFRFDRLRLVREVLELDTNGHDGAREAVKKAKAVAECYPSSSRAQLLSAHMQIQRVRVLDPDMDRRPFLDRIRTAMEETIAGSFGCSLVFAMFHAKLCFVLGLYDAVHFECVRAFAIPEPVDPKLEDVPPDSVQGDTFDRRLLSVDQELVSLLDKLFLVADDFRCSMTSEKQNSFLSVRLVELQEYYDKKYENYQWAAQTISDALSFINKHNSWRFWICPFCAGKKFPNPGSLLEHMNSKHLQKLRSVFDSKLSQYVIQDDYLDQITFYQDSEGHHFFRFNKTDYVFAHLSVPTEEMSIAGVQEKICERGKEILDEISVKLKRLPEEKLSAEFDKARPEIQDLWHAFVRISMLDYRITIVTFAKPFIWTKLLQCLSEDKTASKISNDDIDAIFPRGEVHAEDNVGRLEIRPNSNIADVQSGATVLKYLPSIANENSASNLSGTLL</sequence>
<evidence type="ECO:0000313" key="2">
    <source>
        <dbReference type="Proteomes" id="UP001732700"/>
    </source>
</evidence>
<protein>
    <submittedName>
        <fullName evidence="1">Uncharacterized protein</fullName>
    </submittedName>
</protein>
<reference evidence="1" key="1">
    <citation type="submission" date="2021-05" db="EMBL/GenBank/DDBJ databases">
        <authorList>
            <person name="Scholz U."/>
            <person name="Mascher M."/>
            <person name="Fiebig A."/>
        </authorList>
    </citation>
    <scope>NUCLEOTIDE SEQUENCE [LARGE SCALE GENOMIC DNA]</scope>
</reference>
<organism evidence="1 2">
    <name type="scientific">Avena sativa</name>
    <name type="common">Oat</name>
    <dbReference type="NCBI Taxonomy" id="4498"/>
    <lineage>
        <taxon>Eukaryota</taxon>
        <taxon>Viridiplantae</taxon>
        <taxon>Streptophyta</taxon>
        <taxon>Embryophyta</taxon>
        <taxon>Tracheophyta</taxon>
        <taxon>Spermatophyta</taxon>
        <taxon>Magnoliopsida</taxon>
        <taxon>Liliopsida</taxon>
        <taxon>Poales</taxon>
        <taxon>Poaceae</taxon>
        <taxon>BOP clade</taxon>
        <taxon>Pooideae</taxon>
        <taxon>Poodae</taxon>
        <taxon>Poeae</taxon>
        <taxon>Poeae Chloroplast Group 1 (Aveneae type)</taxon>
        <taxon>Aveninae</taxon>
        <taxon>Avena</taxon>
    </lineage>
</organism>
<keyword evidence="2" id="KW-1185">Reference proteome</keyword>
<reference evidence="1" key="2">
    <citation type="submission" date="2025-09" db="UniProtKB">
        <authorList>
            <consortium name="EnsemblPlants"/>
        </authorList>
    </citation>
    <scope>IDENTIFICATION</scope>
</reference>
<dbReference type="Proteomes" id="UP001732700">
    <property type="component" value="Chromosome 4C"/>
</dbReference>
<accession>A0ACD5X0E0</accession>